<name>A0A8S3E9U5_9BILA</name>
<dbReference type="EMBL" id="CAJOBH010229867">
    <property type="protein sequence ID" value="CAF5067357.1"/>
    <property type="molecule type" value="Genomic_DNA"/>
</dbReference>
<reference evidence="1" key="1">
    <citation type="submission" date="2021-02" db="EMBL/GenBank/DDBJ databases">
        <authorList>
            <person name="Nowell W R."/>
        </authorList>
    </citation>
    <scope>NUCLEOTIDE SEQUENCE</scope>
</reference>
<organism evidence="1 2">
    <name type="scientific">Rotaria magnacalcarata</name>
    <dbReference type="NCBI Taxonomy" id="392030"/>
    <lineage>
        <taxon>Eukaryota</taxon>
        <taxon>Metazoa</taxon>
        <taxon>Spiralia</taxon>
        <taxon>Gnathifera</taxon>
        <taxon>Rotifera</taxon>
        <taxon>Eurotatoria</taxon>
        <taxon>Bdelloidea</taxon>
        <taxon>Philodinida</taxon>
        <taxon>Philodinidae</taxon>
        <taxon>Rotaria</taxon>
    </lineage>
</organism>
<gene>
    <name evidence="1" type="ORF">BYL167_LOCUS60105</name>
</gene>
<dbReference type="AlphaFoldDB" id="A0A8S3E9U5"/>
<protein>
    <submittedName>
        <fullName evidence="1">Uncharacterized protein</fullName>
    </submittedName>
</protein>
<dbReference type="Proteomes" id="UP000681967">
    <property type="component" value="Unassembled WGS sequence"/>
</dbReference>
<comment type="caution">
    <text evidence="1">The sequence shown here is derived from an EMBL/GenBank/DDBJ whole genome shotgun (WGS) entry which is preliminary data.</text>
</comment>
<feature type="non-terminal residue" evidence="1">
    <location>
        <position position="360"/>
    </location>
</feature>
<sequence length="360" mass="40974">MEIVQSLLSASEKVFDRFLPKIDQKSIDERIVNFVRKLLASFEQVAKRNSEQWKTIFKAIDDASKGDDNKWLRVLVADIDSNAVAAATDAELTKVFKKLGDSSKLLISNMQQISRRINQRRESIRERVQNAIRNLPKASMNDTNSEILYPIGRRPGTYSETSKLVLLMGTLLRYGERALFTMRCIIKDRFQTRSETFQHYSKAVRTFAKRLFKRNPSLTQEFNAVIANTGDTIDLHGDYVYLNPSCDYVLAHDFGGLKFSFRFIYGKVYSILPNLVEIKENQCSTTGRVQLCNRGYYSTLNVPMYYGSLVDGALGDVRDRSGKGRANLSRWLVRDCPAATRDQTKEIVPSIPECASDDTV</sequence>
<evidence type="ECO:0000313" key="1">
    <source>
        <dbReference type="EMBL" id="CAF5067357.1"/>
    </source>
</evidence>
<feature type="non-terminal residue" evidence="1">
    <location>
        <position position="1"/>
    </location>
</feature>
<evidence type="ECO:0000313" key="2">
    <source>
        <dbReference type="Proteomes" id="UP000681967"/>
    </source>
</evidence>
<proteinExistence type="predicted"/>
<accession>A0A8S3E9U5</accession>